<protein>
    <submittedName>
        <fullName evidence="1">DNA polymerase III subunit chi</fullName>
    </submittedName>
</protein>
<proteinExistence type="predicted"/>
<reference evidence="1 2" key="1">
    <citation type="submission" date="2022-05" db="EMBL/GenBank/DDBJ databases">
        <title>Microbulbifer sp. nov., isolated from sponge.</title>
        <authorList>
            <person name="Gao L."/>
        </authorList>
    </citation>
    <scope>NUCLEOTIDE SEQUENCE [LARGE SCALE GENOMIC DNA]</scope>
    <source>
        <strain evidence="1 2">MI-G</strain>
    </source>
</reference>
<dbReference type="PANTHER" id="PTHR38767:SF1">
    <property type="entry name" value="DNA POLYMERASE III SUBUNIT CHI"/>
    <property type="match status" value="1"/>
</dbReference>
<dbReference type="Gene3D" id="3.40.50.10110">
    <property type="entry name" value="DNA polymerase III subunit chi"/>
    <property type="match status" value="1"/>
</dbReference>
<sequence>MTQIDFYILSSQQLEQADIFACRLAEKAYRTGLGVLLAVDNPERAEQLNRLLWTFREDSFVPHALQGTTPHGVVEINSGGDPGVHHGLMINLCSALPNWFSRFERLAEIVVQQPQALQRSRTRFGLFRERGYPLKSHKINQNN</sequence>
<dbReference type="PANTHER" id="PTHR38767">
    <property type="entry name" value="DNA POLYMERASE III SUBUNIT CHI"/>
    <property type="match status" value="1"/>
</dbReference>
<dbReference type="EMBL" id="CP098023">
    <property type="protein sequence ID" value="WKD48823.1"/>
    <property type="molecule type" value="Genomic_DNA"/>
</dbReference>
<dbReference type="InterPro" id="IPR007459">
    <property type="entry name" value="DNA_pol3_chi"/>
</dbReference>
<organism evidence="1 2">
    <name type="scientific">Microbulbifer spongiae</name>
    <dbReference type="NCBI Taxonomy" id="2944933"/>
    <lineage>
        <taxon>Bacteria</taxon>
        <taxon>Pseudomonadati</taxon>
        <taxon>Pseudomonadota</taxon>
        <taxon>Gammaproteobacteria</taxon>
        <taxon>Cellvibrionales</taxon>
        <taxon>Microbulbiferaceae</taxon>
        <taxon>Microbulbifer</taxon>
    </lineage>
</organism>
<name>A0ABY9E733_9GAMM</name>
<dbReference type="Proteomes" id="UP001321520">
    <property type="component" value="Chromosome"/>
</dbReference>
<gene>
    <name evidence="1" type="ORF">M8T91_13030</name>
</gene>
<evidence type="ECO:0000313" key="2">
    <source>
        <dbReference type="Proteomes" id="UP001321520"/>
    </source>
</evidence>
<keyword evidence="2" id="KW-1185">Reference proteome</keyword>
<evidence type="ECO:0000313" key="1">
    <source>
        <dbReference type="EMBL" id="WKD48823.1"/>
    </source>
</evidence>
<dbReference type="Pfam" id="PF04364">
    <property type="entry name" value="DNA_pol3_chi"/>
    <property type="match status" value="1"/>
</dbReference>
<dbReference type="InterPro" id="IPR036768">
    <property type="entry name" value="PolIII_chi_sf"/>
</dbReference>
<dbReference type="SUPFAM" id="SSF102400">
    <property type="entry name" value="DNA polymerase III chi subunit"/>
    <property type="match status" value="1"/>
</dbReference>
<accession>A0ABY9E733</accession>
<dbReference type="RefSeq" id="WP_301414600.1">
    <property type="nucleotide sequence ID" value="NZ_CP098023.1"/>
</dbReference>